<organism evidence="2">
    <name type="scientific">viral metagenome</name>
    <dbReference type="NCBI Taxonomy" id="1070528"/>
    <lineage>
        <taxon>unclassified sequences</taxon>
        <taxon>metagenomes</taxon>
        <taxon>organismal metagenomes</taxon>
    </lineage>
</organism>
<dbReference type="AlphaFoldDB" id="A0A6M3MCJ7"/>
<reference evidence="2" key="1">
    <citation type="submission" date="2020-03" db="EMBL/GenBank/DDBJ databases">
        <title>The deep terrestrial virosphere.</title>
        <authorList>
            <person name="Holmfeldt K."/>
            <person name="Nilsson E."/>
            <person name="Simone D."/>
            <person name="Lopez-Fernandez M."/>
            <person name="Wu X."/>
            <person name="de Brujin I."/>
            <person name="Lundin D."/>
            <person name="Andersson A."/>
            <person name="Bertilsson S."/>
            <person name="Dopson M."/>
        </authorList>
    </citation>
    <scope>NUCLEOTIDE SEQUENCE</scope>
    <source>
        <strain evidence="1">MM171A00156</strain>
        <strain evidence="2">MM171B00154</strain>
    </source>
</reference>
<evidence type="ECO:0000313" key="1">
    <source>
        <dbReference type="EMBL" id="QJB00914.1"/>
    </source>
</evidence>
<protein>
    <submittedName>
        <fullName evidence="2">Uncharacterized protein</fullName>
    </submittedName>
</protein>
<dbReference type="EMBL" id="MT143892">
    <property type="protein sequence ID" value="QJB04908.1"/>
    <property type="molecule type" value="Genomic_DNA"/>
</dbReference>
<sequence length="76" mass="8537">MTREVTQEYDCPHSMDFDLEGDSLVYKGQRFHCSGCRGEHTAGVDVEVSTMVEDGEDRSWPDLPESAEALRALMRG</sequence>
<gene>
    <name evidence="1" type="ORF">MM171A00156_0008</name>
    <name evidence="2" type="ORF">MM171B00154_0019</name>
</gene>
<accession>A0A6M3MCJ7</accession>
<evidence type="ECO:0000313" key="2">
    <source>
        <dbReference type="EMBL" id="QJB04908.1"/>
    </source>
</evidence>
<name>A0A6M3MCJ7_9ZZZZ</name>
<dbReference type="EMBL" id="MT143703">
    <property type="protein sequence ID" value="QJB00914.1"/>
    <property type="molecule type" value="Genomic_DNA"/>
</dbReference>
<proteinExistence type="predicted"/>